<protein>
    <recommendedName>
        <fullName evidence="1">DUF6473 domain-containing protein</fullName>
    </recommendedName>
</protein>
<dbReference type="STRING" id="394264.SAMN04488040_3433"/>
<sequence length="276" mass="30681">MTYVAMGPGALDYQPCRYGTSKLLFRGPKRTLDKPYVAFIGGTETYGRFIEKPFAALVEEETGQRCVNFGCLNAGIDVFARDPYVPQAASEAVITVVQVMGAQNMSNRFYSVHPRRNDRFLAPSDLLKTIFREIDFSEFHFNKHLLTTLRQASPDRFDAIYKELQSAWVTRMRLLVENMQGKVILLWFANHQPAETILPINGLGDDPLFVTRSMMAQVAPYVAQVVEVIPSALAQEDGTEGMVFAPLEALVAKEFPGPRAHAEAAAAVVQAMSEIT</sequence>
<dbReference type="InterPro" id="IPR045524">
    <property type="entry name" value="DUF6473"/>
</dbReference>
<evidence type="ECO:0000259" key="1">
    <source>
        <dbReference type="Pfam" id="PF20078"/>
    </source>
</evidence>
<name>A0A1I6VLA1_9RHOB</name>
<dbReference type="RefSeq" id="WP_175498608.1">
    <property type="nucleotide sequence ID" value="NZ_FPAJ01000007.1"/>
</dbReference>
<reference evidence="3" key="1">
    <citation type="submission" date="2016-10" db="EMBL/GenBank/DDBJ databases">
        <authorList>
            <person name="Varghese N."/>
            <person name="Submissions S."/>
        </authorList>
    </citation>
    <scope>NUCLEOTIDE SEQUENCE [LARGE SCALE GENOMIC DNA]</scope>
    <source>
        <strain evidence="3">DSM 23422</strain>
    </source>
</reference>
<accession>A0A1I6VLA1</accession>
<feature type="domain" description="DUF6473" evidence="1">
    <location>
        <begin position="1"/>
        <end position="275"/>
    </location>
</feature>
<dbReference type="EMBL" id="FPAJ01000007">
    <property type="protein sequence ID" value="SFT14483.1"/>
    <property type="molecule type" value="Genomic_DNA"/>
</dbReference>
<evidence type="ECO:0000313" key="3">
    <source>
        <dbReference type="Proteomes" id="UP000199239"/>
    </source>
</evidence>
<keyword evidence="3" id="KW-1185">Reference proteome</keyword>
<dbReference type="AlphaFoldDB" id="A0A1I6VLA1"/>
<dbReference type="Pfam" id="PF20078">
    <property type="entry name" value="DUF6473"/>
    <property type="match status" value="1"/>
</dbReference>
<organism evidence="2 3">
    <name type="scientific">Sulfitobacter marinus</name>
    <dbReference type="NCBI Taxonomy" id="394264"/>
    <lineage>
        <taxon>Bacteria</taxon>
        <taxon>Pseudomonadati</taxon>
        <taxon>Pseudomonadota</taxon>
        <taxon>Alphaproteobacteria</taxon>
        <taxon>Rhodobacterales</taxon>
        <taxon>Roseobacteraceae</taxon>
        <taxon>Sulfitobacter</taxon>
    </lineage>
</organism>
<evidence type="ECO:0000313" key="2">
    <source>
        <dbReference type="EMBL" id="SFT14483.1"/>
    </source>
</evidence>
<proteinExistence type="predicted"/>
<gene>
    <name evidence="2" type="ORF">SAMN04488040_3433</name>
</gene>
<dbReference type="Proteomes" id="UP000199239">
    <property type="component" value="Unassembled WGS sequence"/>
</dbReference>